<dbReference type="Proteomes" id="UP000887578">
    <property type="component" value="Unplaced"/>
</dbReference>
<dbReference type="AlphaFoldDB" id="A0A914PTL0"/>
<organism evidence="2 3">
    <name type="scientific">Panagrolaimus davidi</name>
    <dbReference type="NCBI Taxonomy" id="227884"/>
    <lineage>
        <taxon>Eukaryota</taxon>
        <taxon>Metazoa</taxon>
        <taxon>Ecdysozoa</taxon>
        <taxon>Nematoda</taxon>
        <taxon>Chromadorea</taxon>
        <taxon>Rhabditida</taxon>
        <taxon>Tylenchina</taxon>
        <taxon>Panagrolaimomorpha</taxon>
        <taxon>Panagrolaimoidea</taxon>
        <taxon>Panagrolaimidae</taxon>
        <taxon>Panagrolaimus</taxon>
    </lineage>
</organism>
<keyword evidence="2" id="KW-1185">Reference proteome</keyword>
<reference evidence="3" key="1">
    <citation type="submission" date="2022-11" db="UniProtKB">
        <authorList>
            <consortium name="WormBaseParasite"/>
        </authorList>
    </citation>
    <scope>IDENTIFICATION</scope>
</reference>
<feature type="compositionally biased region" description="Polar residues" evidence="1">
    <location>
        <begin position="120"/>
        <end position="130"/>
    </location>
</feature>
<protein>
    <submittedName>
        <fullName evidence="3">C2H2-type domain-containing protein</fullName>
    </submittedName>
</protein>
<proteinExistence type="predicted"/>
<sequence>MELWKVSEKQKCKYCPRSYVDLDGHIERQHADKIQDEATGGGNNKSCRPNEKAKQSCPPRKNGNKKGSQEIGNSQNPSTDPIVDHWNVERRSLNLSESSTDSEDSDDQNNVSTDDRVLASRTSNVNDSMLEQFNDMRLNQPLDDKIESPETNPQQRPRLSKKSSIGLSDALKALDDSSTTLNEEKDDDENRTIVVCESSLGSADITDDNSISTDDPFLASNDIVNDSTSKVNYVNDALAQLNGLDISESFIDNNVPPGNLTFDA</sequence>
<dbReference type="WBParaSite" id="PDA_v2.g18199.t1">
    <property type="protein sequence ID" value="PDA_v2.g18199.t1"/>
    <property type="gene ID" value="PDA_v2.g18199"/>
</dbReference>
<feature type="region of interest" description="Disordered" evidence="1">
    <location>
        <begin position="142"/>
        <end position="169"/>
    </location>
</feature>
<feature type="region of interest" description="Disordered" evidence="1">
    <location>
        <begin position="30"/>
        <end position="130"/>
    </location>
</feature>
<evidence type="ECO:0000256" key="1">
    <source>
        <dbReference type="SAM" id="MobiDB-lite"/>
    </source>
</evidence>
<feature type="compositionally biased region" description="Polar residues" evidence="1">
    <location>
        <begin position="149"/>
        <end position="166"/>
    </location>
</feature>
<accession>A0A914PTL0</accession>
<evidence type="ECO:0000313" key="3">
    <source>
        <dbReference type="WBParaSite" id="PDA_v2.g18199.t1"/>
    </source>
</evidence>
<evidence type="ECO:0000313" key="2">
    <source>
        <dbReference type="Proteomes" id="UP000887578"/>
    </source>
</evidence>
<name>A0A914PTL0_9BILA</name>
<feature type="compositionally biased region" description="Polar residues" evidence="1">
    <location>
        <begin position="70"/>
        <end position="79"/>
    </location>
</feature>
<feature type="compositionally biased region" description="Basic and acidic residues" evidence="1">
    <location>
        <begin position="82"/>
        <end position="92"/>
    </location>
</feature>